<dbReference type="FunFam" id="3.40.50.1820:FF:000057">
    <property type="entry name" value="Lipase"/>
    <property type="match status" value="1"/>
</dbReference>
<evidence type="ECO:0000259" key="10">
    <source>
        <dbReference type="Pfam" id="PF04083"/>
    </source>
</evidence>
<keyword evidence="3 7" id="KW-0378">Hydrolase</keyword>
<feature type="chain" id="PRO_5044758860" description="Lipase" evidence="9">
    <location>
        <begin position="19"/>
        <end position="423"/>
    </location>
</feature>
<evidence type="ECO:0000256" key="2">
    <source>
        <dbReference type="ARBA" id="ARBA00022729"/>
    </source>
</evidence>
<organism evidence="11 12">
    <name type="scientific">Culex pipiens pipiens</name>
    <name type="common">Northern house mosquito</name>
    <dbReference type="NCBI Taxonomy" id="38569"/>
    <lineage>
        <taxon>Eukaryota</taxon>
        <taxon>Metazoa</taxon>
        <taxon>Ecdysozoa</taxon>
        <taxon>Arthropoda</taxon>
        <taxon>Hexapoda</taxon>
        <taxon>Insecta</taxon>
        <taxon>Pterygota</taxon>
        <taxon>Neoptera</taxon>
        <taxon>Endopterygota</taxon>
        <taxon>Diptera</taxon>
        <taxon>Nematocera</taxon>
        <taxon>Culicoidea</taxon>
        <taxon>Culicidae</taxon>
        <taxon>Culicinae</taxon>
        <taxon>Culicini</taxon>
        <taxon>Culex</taxon>
        <taxon>Culex</taxon>
    </lineage>
</organism>
<protein>
    <recommendedName>
        <fullName evidence="7">Lipase</fullName>
    </recommendedName>
</protein>
<evidence type="ECO:0000256" key="1">
    <source>
        <dbReference type="ARBA" id="ARBA00010701"/>
    </source>
</evidence>
<evidence type="ECO:0000256" key="9">
    <source>
        <dbReference type="SAM" id="SignalP"/>
    </source>
</evidence>
<evidence type="ECO:0000256" key="6">
    <source>
        <dbReference type="ARBA" id="ARBA00023180"/>
    </source>
</evidence>
<dbReference type="GO" id="GO:0016042">
    <property type="term" value="P:lipid catabolic process"/>
    <property type="evidence" value="ECO:0007669"/>
    <property type="project" value="UniProtKB-KW"/>
</dbReference>
<reference evidence="11 12" key="1">
    <citation type="submission" date="2024-05" db="EMBL/GenBank/DDBJ databases">
        <title>Culex pipiens pipiens assembly and annotation.</title>
        <authorList>
            <person name="Alout H."/>
            <person name="Durand T."/>
        </authorList>
    </citation>
    <scope>NUCLEOTIDE SEQUENCE [LARGE SCALE GENOMIC DNA]</scope>
    <source>
        <strain evidence="11">HA-2024</strain>
        <tissue evidence="11">Whole body</tissue>
    </source>
</reference>
<dbReference type="Gene3D" id="3.40.50.1820">
    <property type="entry name" value="alpha/beta hydrolase"/>
    <property type="match status" value="1"/>
</dbReference>
<dbReference type="InterPro" id="IPR029058">
    <property type="entry name" value="AB_hydrolase_fold"/>
</dbReference>
<comment type="similarity">
    <text evidence="1 7">Belongs to the AB hydrolase superfamily. Lipase family.</text>
</comment>
<gene>
    <name evidence="11" type="ORF">pipiens_011483</name>
</gene>
<evidence type="ECO:0000256" key="5">
    <source>
        <dbReference type="ARBA" id="ARBA00023098"/>
    </source>
</evidence>
<dbReference type="Proteomes" id="UP001562425">
    <property type="component" value="Unassembled WGS sequence"/>
</dbReference>
<accession>A0ABD1D646</accession>
<dbReference type="InterPro" id="IPR006693">
    <property type="entry name" value="AB_hydrolase_lipase"/>
</dbReference>
<feature type="domain" description="Partial AB-hydrolase lipase" evidence="10">
    <location>
        <begin position="56"/>
        <end position="114"/>
    </location>
</feature>
<dbReference type="GO" id="GO:0016787">
    <property type="term" value="F:hydrolase activity"/>
    <property type="evidence" value="ECO:0007669"/>
    <property type="project" value="UniProtKB-KW"/>
</dbReference>
<keyword evidence="2 9" id="KW-0732">Signal</keyword>
<sequence length="423" mass="47968">MGFAGWFGILLFIGMILGEGGSVPLEDFAVSDNELELMERTDNWFKLDDEDADMLVPELISKYGYKVESHSVTTEDGYVLKMFRILPREQPSVKKLPVLMVHGLLGSSADFVISGPNNSLAYLLADDGYEVWLANVRGSRYSKGHTTMLVQSKEYWDFTWHEMGYYDLPAMIDHVLNISNSNKLFYIGHSQGTTVYFVMSSSRPEYNDKIALMTALAPAVILKRVKSPILRFMLQTSDTLKKVLDALHIYEFLPHNENNHRIAQILCPPEEKNNACTQIVGLITGPHPEMFDQWLALTYQGHAPAGASTKQMMHFVQLIRSGGQFRQYDYGRKGNLEVYSSGKAPAYNLTAATAPVLIYYGLNDWMVHPRDVETFSKMLPRLVAAIPVADRKFNHLDFLIAKDARMQVYDKLLPMLDQYNGKR</sequence>
<name>A0ABD1D646_CULPP</name>
<dbReference type="EMBL" id="JBEHCU010007297">
    <property type="protein sequence ID" value="KAL1395098.1"/>
    <property type="molecule type" value="Genomic_DNA"/>
</dbReference>
<dbReference type="PANTHER" id="PTHR11005">
    <property type="entry name" value="LYSOSOMAL ACID LIPASE-RELATED"/>
    <property type="match status" value="1"/>
</dbReference>
<dbReference type="InterPro" id="IPR025483">
    <property type="entry name" value="Lipase_euk"/>
</dbReference>
<proteinExistence type="inferred from homology"/>
<feature type="active site" description="Charge relay system" evidence="8">
    <location>
        <position position="364"/>
    </location>
</feature>
<evidence type="ECO:0000256" key="8">
    <source>
        <dbReference type="PIRSR" id="PIRSR000862-1"/>
    </source>
</evidence>
<evidence type="ECO:0000256" key="3">
    <source>
        <dbReference type="ARBA" id="ARBA00022801"/>
    </source>
</evidence>
<feature type="signal peptide" evidence="9">
    <location>
        <begin position="1"/>
        <end position="18"/>
    </location>
</feature>
<evidence type="ECO:0000256" key="7">
    <source>
        <dbReference type="PIRNR" id="PIRNR000862"/>
    </source>
</evidence>
<keyword evidence="4 7" id="KW-0442">Lipid degradation</keyword>
<dbReference type="SUPFAM" id="SSF53474">
    <property type="entry name" value="alpha/beta-Hydrolases"/>
    <property type="match status" value="1"/>
</dbReference>
<evidence type="ECO:0000313" key="11">
    <source>
        <dbReference type="EMBL" id="KAL1395098.1"/>
    </source>
</evidence>
<comment type="caution">
    <text evidence="11">The sequence shown here is derived from an EMBL/GenBank/DDBJ whole genome shotgun (WGS) entry which is preliminary data.</text>
</comment>
<dbReference type="Pfam" id="PF04083">
    <property type="entry name" value="Abhydro_lipase"/>
    <property type="match status" value="1"/>
</dbReference>
<keyword evidence="6" id="KW-0325">Glycoprotein</keyword>
<evidence type="ECO:0000313" key="12">
    <source>
        <dbReference type="Proteomes" id="UP001562425"/>
    </source>
</evidence>
<feature type="active site" description="Charge relay system" evidence="8">
    <location>
        <position position="395"/>
    </location>
</feature>
<keyword evidence="12" id="KW-1185">Reference proteome</keyword>
<feature type="active site" description="Nucleophile" evidence="8">
    <location>
        <position position="190"/>
    </location>
</feature>
<dbReference type="PIRSF" id="PIRSF000862">
    <property type="entry name" value="Steryl_ester_lip"/>
    <property type="match status" value="1"/>
</dbReference>
<dbReference type="AlphaFoldDB" id="A0ABD1D646"/>
<keyword evidence="5" id="KW-0443">Lipid metabolism</keyword>
<evidence type="ECO:0000256" key="4">
    <source>
        <dbReference type="ARBA" id="ARBA00022963"/>
    </source>
</evidence>